<keyword evidence="2" id="KW-1185">Reference proteome</keyword>
<proteinExistence type="predicted"/>
<dbReference type="GeneID" id="22915443"/>
<dbReference type="VEuPathDB" id="CryptoDB:GNI_157020"/>
<accession>A0A023AYW0</accession>
<reference evidence="1" key="1">
    <citation type="submission" date="2013-12" db="EMBL/GenBank/DDBJ databases">
        <authorList>
            <person name="Omoto C.K."/>
            <person name="Sibley D."/>
            <person name="Venepally P."/>
            <person name="Hadjithomas M."/>
            <person name="Karamycheva S."/>
            <person name="Brunk B."/>
            <person name="Roos D."/>
            <person name="Caler E."/>
            <person name="Lorenzi H."/>
        </authorList>
    </citation>
    <scope>NUCLEOTIDE SEQUENCE</scope>
</reference>
<evidence type="ECO:0000313" key="2">
    <source>
        <dbReference type="Proteomes" id="UP000019763"/>
    </source>
</evidence>
<protein>
    <submittedName>
        <fullName evidence="1">Uncharacterized protein</fullName>
    </submittedName>
</protein>
<dbReference type="Proteomes" id="UP000019763">
    <property type="component" value="Unassembled WGS sequence"/>
</dbReference>
<comment type="caution">
    <text evidence="1">The sequence shown here is derived from an EMBL/GenBank/DDBJ whole genome shotgun (WGS) entry which is preliminary data.</text>
</comment>
<gene>
    <name evidence="1" type="ORF">GNI_157020</name>
</gene>
<name>A0A023AYW0_GRENI</name>
<sequence>MSCEHVDIVKSERKLLATACVSLSWKQWEDREGVQNNQKLRELCKAYYLLNAHYSDWRRPSRGPPDRGASETEQRRGEADLECHLQDLATTWLAVDEGQEMDRLRERLKTYELLVLRSVYFCIETPDYIIPMIAKTLRTLVPGIASDPYQYDGLYQCALGIFMDYLRWPNYLHYDFKHLCTAIAFKAAVTMHVSLCNHVDQLSDAQLTLVNHAQVREILQDIRTTYGWAEAAEAQTVHTSGICT</sequence>
<organism evidence="1 2">
    <name type="scientific">Gregarina niphandrodes</name>
    <name type="common">Septate eugregarine</name>
    <dbReference type="NCBI Taxonomy" id="110365"/>
    <lineage>
        <taxon>Eukaryota</taxon>
        <taxon>Sar</taxon>
        <taxon>Alveolata</taxon>
        <taxon>Apicomplexa</taxon>
        <taxon>Conoidasida</taxon>
        <taxon>Gregarinasina</taxon>
        <taxon>Eugregarinorida</taxon>
        <taxon>Gregarinidae</taxon>
        <taxon>Gregarina</taxon>
    </lineage>
</organism>
<dbReference type="RefSeq" id="XP_011132950.1">
    <property type="nucleotide sequence ID" value="XM_011134648.1"/>
</dbReference>
<dbReference type="OrthoDB" id="361691at2759"/>
<evidence type="ECO:0000313" key="1">
    <source>
        <dbReference type="EMBL" id="EZG43862.1"/>
    </source>
</evidence>
<dbReference type="EMBL" id="AFNH02001171">
    <property type="protein sequence ID" value="EZG43862.1"/>
    <property type="molecule type" value="Genomic_DNA"/>
</dbReference>
<dbReference type="AlphaFoldDB" id="A0A023AYW0"/>